<dbReference type="PROSITE" id="PS00018">
    <property type="entry name" value="EF_HAND_1"/>
    <property type="match status" value="1"/>
</dbReference>
<dbReference type="InterPro" id="IPR002048">
    <property type="entry name" value="EF_hand_dom"/>
</dbReference>
<dbReference type="Pfam" id="PF13499">
    <property type="entry name" value="EF-hand_7"/>
    <property type="match status" value="1"/>
</dbReference>
<dbReference type="Proteomes" id="UP001146793">
    <property type="component" value="Unassembled WGS sequence"/>
</dbReference>
<keyword evidence="1" id="KW-0677">Repeat</keyword>
<evidence type="ECO:0000259" key="3">
    <source>
        <dbReference type="PROSITE" id="PS50222"/>
    </source>
</evidence>
<feature type="domain" description="EF-hand" evidence="3">
    <location>
        <begin position="153"/>
        <end position="188"/>
    </location>
</feature>
<organism evidence="4 5">
    <name type="scientific">Anaeramoeba flamelloides</name>
    <dbReference type="NCBI Taxonomy" id="1746091"/>
    <lineage>
        <taxon>Eukaryota</taxon>
        <taxon>Metamonada</taxon>
        <taxon>Anaeramoebidae</taxon>
        <taxon>Anaeramoeba</taxon>
    </lineage>
</organism>
<keyword evidence="2" id="KW-0106">Calcium</keyword>
<evidence type="ECO:0000313" key="5">
    <source>
        <dbReference type="Proteomes" id="UP001146793"/>
    </source>
</evidence>
<reference evidence="4" key="1">
    <citation type="submission" date="2022-08" db="EMBL/GenBank/DDBJ databases">
        <title>Novel sulphate-reducing endosymbionts in the free-living metamonad Anaeramoeba.</title>
        <authorList>
            <person name="Jerlstrom-Hultqvist J."/>
            <person name="Cepicka I."/>
            <person name="Gallot-Lavallee L."/>
            <person name="Salas-Leiva D."/>
            <person name="Curtis B.A."/>
            <person name="Zahonova K."/>
            <person name="Pipaliya S."/>
            <person name="Dacks J."/>
            <person name="Roger A.J."/>
        </authorList>
    </citation>
    <scope>NUCLEOTIDE SEQUENCE</scope>
    <source>
        <strain evidence="4">Busselton2</strain>
    </source>
</reference>
<dbReference type="InterPro" id="IPR045198">
    <property type="entry name" value="CNBL1-10"/>
</dbReference>
<dbReference type="GO" id="GO:0019900">
    <property type="term" value="F:kinase binding"/>
    <property type="evidence" value="ECO:0007669"/>
    <property type="project" value="InterPro"/>
</dbReference>
<comment type="caution">
    <text evidence="4">The sequence shown here is derived from an EMBL/GenBank/DDBJ whole genome shotgun (WGS) entry which is preliminary data.</text>
</comment>
<sequence>MALKHFFTIHTSPMSLTKKYGETLSNNEIEQLVKVTGFNEEQIPKLYTFYKKIAGSRIKDGIIDNVEFEQALGLKGSIFAERLFKDNNEELDFNEFCMGLNSFASSGSFEDRLKLTFSVYDINGDGGIDKSELKLLLTSCLKDNFRLTLTEEDLQKIINKTFEQIDTDNDGRIDYNEYAVYARKNPRIMDNLSITLPFLN</sequence>
<dbReference type="SUPFAM" id="SSF47473">
    <property type="entry name" value="EF-hand"/>
    <property type="match status" value="1"/>
</dbReference>
<dbReference type="PROSITE" id="PS50222">
    <property type="entry name" value="EF_HAND_2"/>
    <property type="match status" value="2"/>
</dbReference>
<evidence type="ECO:0000256" key="1">
    <source>
        <dbReference type="ARBA" id="ARBA00022737"/>
    </source>
</evidence>
<protein>
    <submittedName>
        <fullName evidence="4">Calcineurin b</fullName>
    </submittedName>
</protein>
<dbReference type="AlphaFoldDB" id="A0AAV7YMG7"/>
<dbReference type="Gene3D" id="1.10.238.10">
    <property type="entry name" value="EF-hand"/>
    <property type="match status" value="1"/>
</dbReference>
<dbReference type="InterPro" id="IPR018247">
    <property type="entry name" value="EF_Hand_1_Ca_BS"/>
</dbReference>
<dbReference type="EMBL" id="JANTQA010000057">
    <property type="protein sequence ID" value="KAJ3428649.1"/>
    <property type="molecule type" value="Genomic_DNA"/>
</dbReference>
<dbReference type="PANTHER" id="PTHR23056:SF110">
    <property type="entry name" value="CALMODULIN"/>
    <property type="match status" value="1"/>
</dbReference>
<dbReference type="GO" id="GO:0019722">
    <property type="term" value="P:calcium-mediated signaling"/>
    <property type="evidence" value="ECO:0007669"/>
    <property type="project" value="InterPro"/>
</dbReference>
<feature type="domain" description="EF-hand" evidence="3">
    <location>
        <begin position="108"/>
        <end position="143"/>
    </location>
</feature>
<dbReference type="InterPro" id="IPR011992">
    <property type="entry name" value="EF-hand-dom_pair"/>
</dbReference>
<dbReference type="PANTHER" id="PTHR23056">
    <property type="entry name" value="CALCINEURIN B"/>
    <property type="match status" value="1"/>
</dbReference>
<gene>
    <name evidence="4" type="ORF">M0812_23977</name>
</gene>
<name>A0AAV7YMG7_9EUKA</name>
<accession>A0AAV7YMG7</accession>
<evidence type="ECO:0000313" key="4">
    <source>
        <dbReference type="EMBL" id="KAJ3428649.1"/>
    </source>
</evidence>
<dbReference type="SMART" id="SM00054">
    <property type="entry name" value="EFh"/>
    <property type="match status" value="3"/>
</dbReference>
<dbReference type="PRINTS" id="PR00450">
    <property type="entry name" value="RECOVERIN"/>
</dbReference>
<evidence type="ECO:0000256" key="2">
    <source>
        <dbReference type="ARBA" id="ARBA00022837"/>
    </source>
</evidence>
<dbReference type="CDD" id="cd00051">
    <property type="entry name" value="EFh"/>
    <property type="match status" value="1"/>
</dbReference>
<proteinExistence type="predicted"/>
<dbReference type="GO" id="GO:0005509">
    <property type="term" value="F:calcium ion binding"/>
    <property type="evidence" value="ECO:0007669"/>
    <property type="project" value="InterPro"/>
</dbReference>